<proteinExistence type="inferred from homology"/>
<evidence type="ECO:0000313" key="8">
    <source>
        <dbReference type="EMBL" id="RZO77309.1"/>
    </source>
</evidence>
<feature type="domain" description="ABC transmembrane type-1" evidence="7">
    <location>
        <begin position="75"/>
        <end position="287"/>
    </location>
</feature>
<feature type="transmembrane region" description="Helical" evidence="5">
    <location>
        <begin position="269"/>
        <end position="291"/>
    </location>
</feature>
<dbReference type="GO" id="GO:0005315">
    <property type="term" value="F:phosphate transmembrane transporter activity"/>
    <property type="evidence" value="ECO:0007669"/>
    <property type="project" value="InterPro"/>
</dbReference>
<evidence type="ECO:0000256" key="1">
    <source>
        <dbReference type="ARBA" id="ARBA00004651"/>
    </source>
</evidence>
<dbReference type="Pfam" id="PF00528">
    <property type="entry name" value="BPD_transp_1"/>
    <property type="match status" value="1"/>
</dbReference>
<evidence type="ECO:0000256" key="2">
    <source>
        <dbReference type="ARBA" id="ARBA00022692"/>
    </source>
</evidence>
<feature type="transmembrane region" description="Helical" evidence="5">
    <location>
        <begin position="71"/>
        <end position="99"/>
    </location>
</feature>
<feature type="transmembrane region" description="Helical" evidence="5">
    <location>
        <begin position="199"/>
        <end position="220"/>
    </location>
</feature>
<dbReference type="InterPro" id="IPR011864">
    <property type="entry name" value="Phosphate_PstC"/>
</dbReference>
<evidence type="ECO:0000256" key="6">
    <source>
        <dbReference type="RuleBase" id="RU363054"/>
    </source>
</evidence>
<feature type="transmembrane region" description="Helical" evidence="5">
    <location>
        <begin position="20"/>
        <end position="40"/>
    </location>
</feature>
<comment type="function">
    <text evidence="6">Part of the binding-protein-dependent transport system for phosphate; probably responsible for the translocation of the substrate across the membrane.</text>
</comment>
<dbReference type="CDD" id="cd06261">
    <property type="entry name" value="TM_PBP2"/>
    <property type="match status" value="1"/>
</dbReference>
<keyword evidence="2 5" id="KW-0812">Transmembrane</keyword>
<comment type="caution">
    <text evidence="8">The sequence shown here is derived from an EMBL/GenBank/DDBJ whole genome shotgun (WGS) entry which is preliminary data.</text>
</comment>
<dbReference type="PROSITE" id="PS50928">
    <property type="entry name" value="ABC_TM1"/>
    <property type="match status" value="1"/>
</dbReference>
<evidence type="ECO:0000256" key="5">
    <source>
        <dbReference type="RuleBase" id="RU363032"/>
    </source>
</evidence>
<organism evidence="8 9">
    <name type="scientific">OM182 bacterium</name>
    <dbReference type="NCBI Taxonomy" id="2510334"/>
    <lineage>
        <taxon>Bacteria</taxon>
        <taxon>Pseudomonadati</taxon>
        <taxon>Pseudomonadota</taxon>
        <taxon>Gammaproteobacteria</taxon>
        <taxon>OMG group</taxon>
        <taxon>OM182 clade</taxon>
    </lineage>
</organism>
<keyword evidence="4 5" id="KW-0472">Membrane</keyword>
<dbReference type="SUPFAM" id="SSF161098">
    <property type="entry name" value="MetI-like"/>
    <property type="match status" value="1"/>
</dbReference>
<name>A0A520S4J5_9GAMM</name>
<dbReference type="AlphaFoldDB" id="A0A520S4J5"/>
<dbReference type="Gene3D" id="1.10.3720.10">
    <property type="entry name" value="MetI-like"/>
    <property type="match status" value="1"/>
</dbReference>
<dbReference type="PANTHER" id="PTHR42727">
    <property type="entry name" value="PHOSPHATE TRANSPORT SYSTEM PERMEASE PROTEIN"/>
    <property type="match status" value="1"/>
</dbReference>
<keyword evidence="3 5" id="KW-1133">Transmembrane helix</keyword>
<dbReference type="GO" id="GO:0006817">
    <property type="term" value="P:phosphate ion transport"/>
    <property type="evidence" value="ECO:0007669"/>
    <property type="project" value="UniProtKB-KW"/>
</dbReference>
<feature type="transmembrane region" description="Helical" evidence="5">
    <location>
        <begin position="111"/>
        <end position="135"/>
    </location>
</feature>
<reference evidence="8 9" key="1">
    <citation type="submission" date="2019-02" db="EMBL/GenBank/DDBJ databases">
        <title>Prokaryotic population dynamics and viral predation in marine succession experiment using metagenomics: the confinement effect.</title>
        <authorList>
            <person name="Haro-Moreno J.M."/>
            <person name="Rodriguez-Valera F."/>
            <person name="Lopez-Perez M."/>
        </authorList>
    </citation>
    <scope>NUCLEOTIDE SEQUENCE [LARGE SCALE GENOMIC DNA]</scope>
    <source>
        <strain evidence="8">MED-G157</strain>
    </source>
</reference>
<gene>
    <name evidence="8" type="primary">pstC</name>
    <name evidence="8" type="ORF">EVA68_01595</name>
</gene>
<dbReference type="PANTHER" id="PTHR42727:SF1">
    <property type="entry name" value="PHOSPHATE TRANSPORT SYSTEM PERMEASE"/>
    <property type="match status" value="1"/>
</dbReference>
<dbReference type="Proteomes" id="UP000316199">
    <property type="component" value="Unassembled WGS sequence"/>
</dbReference>
<comment type="subcellular location">
    <subcellularLocation>
        <location evidence="6">Cell inner membrane</location>
        <topology evidence="6">Multi-pass membrane protein</topology>
    </subcellularLocation>
    <subcellularLocation>
        <location evidence="1 5">Cell membrane</location>
        <topology evidence="1 5">Multi-pass membrane protein</topology>
    </subcellularLocation>
</comment>
<keyword evidence="6" id="KW-1003">Cell membrane</keyword>
<evidence type="ECO:0000256" key="4">
    <source>
        <dbReference type="ARBA" id="ARBA00023136"/>
    </source>
</evidence>
<accession>A0A520S4J5</accession>
<dbReference type="InterPro" id="IPR000515">
    <property type="entry name" value="MetI-like"/>
</dbReference>
<keyword evidence="6" id="KW-0592">Phosphate transport</keyword>
<evidence type="ECO:0000313" key="9">
    <source>
        <dbReference type="Proteomes" id="UP000316199"/>
    </source>
</evidence>
<keyword evidence="5" id="KW-0813">Transport</keyword>
<protein>
    <recommendedName>
        <fullName evidence="6">Phosphate transport system permease protein</fullName>
    </recommendedName>
</protein>
<dbReference type="EMBL" id="SHAG01000003">
    <property type="protein sequence ID" value="RZO77309.1"/>
    <property type="molecule type" value="Genomic_DNA"/>
</dbReference>
<evidence type="ECO:0000259" key="7">
    <source>
        <dbReference type="PROSITE" id="PS50928"/>
    </source>
</evidence>
<feature type="transmembrane region" description="Helical" evidence="5">
    <location>
        <begin position="147"/>
        <end position="167"/>
    </location>
</feature>
<sequence length="299" mass="31900">METNLQGRPRLGEKLLEGSFFCCACISIVTTVVVICILAFETYGFFVEIPITDFLFGTEWTPLLQPKSYGILPLLCGTLMIVVGSSLVALPVGIAAAVYLSEYASDRVRNIVKPVLEILAGIPTVVYGFFALTFITPMLQAIFESTHVFNAASAAIVVGIMVLPMVASMCDDALQSVPDSLREGAYSLGATSFEVTTRIVLPAALSGIFASFVLAISRAIGETMAVTLAAGATPNFTLNPLESIQTMTAYIVQVSLGDTPAGTLTYKTLFAVAALLFTLTLALNLTASAVMRRFKETYE</sequence>
<dbReference type="InterPro" id="IPR035906">
    <property type="entry name" value="MetI-like_sf"/>
</dbReference>
<evidence type="ECO:0000256" key="3">
    <source>
        <dbReference type="ARBA" id="ARBA00022989"/>
    </source>
</evidence>
<dbReference type="NCBIfam" id="TIGR02138">
    <property type="entry name" value="phosphate_pstC"/>
    <property type="match status" value="1"/>
</dbReference>
<comment type="similarity">
    <text evidence="6">Belongs to the binding-protein-dependent transport system permease family. CysTW subfamily.</text>
</comment>
<dbReference type="GO" id="GO:0005886">
    <property type="term" value="C:plasma membrane"/>
    <property type="evidence" value="ECO:0007669"/>
    <property type="project" value="UniProtKB-SubCell"/>
</dbReference>
<keyword evidence="6" id="KW-0997">Cell inner membrane</keyword>